<comment type="caution">
    <text evidence="2">The sequence shown here is derived from an EMBL/GenBank/DDBJ whole genome shotgun (WGS) entry which is preliminary data.</text>
</comment>
<proteinExistence type="predicted"/>
<dbReference type="Proteomes" id="UP000308713">
    <property type="component" value="Unassembled WGS sequence"/>
</dbReference>
<feature type="transmembrane region" description="Helical" evidence="1">
    <location>
        <begin position="77"/>
        <end position="100"/>
    </location>
</feature>
<protein>
    <submittedName>
        <fullName evidence="2">DUF3667 domain-containing protein</fullName>
    </submittedName>
</protein>
<feature type="transmembrane region" description="Helical" evidence="1">
    <location>
        <begin position="200"/>
        <end position="219"/>
    </location>
</feature>
<name>A0A5C4SSG3_9FLAO</name>
<accession>A0A5C4SSG3</accession>
<dbReference type="EMBL" id="VDCS01000002">
    <property type="protein sequence ID" value="TNJ46493.1"/>
    <property type="molecule type" value="Genomic_DNA"/>
</dbReference>
<evidence type="ECO:0000313" key="2">
    <source>
        <dbReference type="EMBL" id="TNJ46493.1"/>
    </source>
</evidence>
<keyword evidence="1" id="KW-1133">Transmembrane helix</keyword>
<evidence type="ECO:0000256" key="1">
    <source>
        <dbReference type="SAM" id="Phobius"/>
    </source>
</evidence>
<keyword evidence="1" id="KW-0472">Membrane</keyword>
<dbReference type="InterPro" id="IPR022134">
    <property type="entry name" value="DUF3667"/>
</dbReference>
<feature type="transmembrane region" description="Helical" evidence="1">
    <location>
        <begin position="258"/>
        <end position="275"/>
    </location>
</feature>
<dbReference type="OrthoDB" id="1143019at2"/>
<organism evidence="2 3">
    <name type="scientific">Allotamlana fucoidanivorans</name>
    <dbReference type="NCBI Taxonomy" id="2583814"/>
    <lineage>
        <taxon>Bacteria</taxon>
        <taxon>Pseudomonadati</taxon>
        <taxon>Bacteroidota</taxon>
        <taxon>Flavobacteriia</taxon>
        <taxon>Flavobacteriales</taxon>
        <taxon>Flavobacteriaceae</taxon>
        <taxon>Allotamlana</taxon>
    </lineage>
</organism>
<feature type="transmembrane region" description="Helical" evidence="1">
    <location>
        <begin position="231"/>
        <end position="252"/>
    </location>
</feature>
<gene>
    <name evidence="2" type="ORF">FGF67_02375</name>
</gene>
<sequence>MNSNNETCKNCSERFSRSYKFCPYCGQQAKDELTVGVLFYNTISNYFSFDARFFKSFGPLVFKPGFIARKFVEGKRLLYLHPAQMYLFVAVIFFFLFSFIQREQVRSLDSQLEKTFNSKNLDTLLRSSNVKENKQVLNLDDRSMALDSLIISGASDATLCEYLGMSQDAGFFERRLFLQYLKFHKTKKGGSVLQTFYDTIPVAMFFLLPIFALILKALYLRHGVYAHHLVFSFYYFSFIFIVFSVILGVNFIWNIPDWIDSMIMLSVFVYLIIALKKFYNQTWFKSVLKASVSSLLFLLVVAPITAFVLILFAFMFY</sequence>
<dbReference type="AlphaFoldDB" id="A0A5C4SSG3"/>
<reference evidence="2 3" key="1">
    <citation type="submission" date="2019-05" db="EMBL/GenBank/DDBJ databases">
        <title>Tamlana fucoidanivorans sp. nov., isolated from the surface of algae collected from Fujian province in China.</title>
        <authorList>
            <person name="Li J."/>
        </authorList>
    </citation>
    <scope>NUCLEOTIDE SEQUENCE [LARGE SCALE GENOMIC DNA]</scope>
    <source>
        <strain evidence="2 3">CW2-9</strain>
    </source>
</reference>
<dbReference type="Pfam" id="PF12412">
    <property type="entry name" value="DUF3667"/>
    <property type="match status" value="1"/>
</dbReference>
<keyword evidence="1" id="KW-0812">Transmembrane</keyword>
<feature type="transmembrane region" description="Helical" evidence="1">
    <location>
        <begin position="295"/>
        <end position="316"/>
    </location>
</feature>
<dbReference type="RefSeq" id="WP_139694864.1">
    <property type="nucleotide sequence ID" value="NZ_CP074074.1"/>
</dbReference>
<evidence type="ECO:0000313" key="3">
    <source>
        <dbReference type="Proteomes" id="UP000308713"/>
    </source>
</evidence>
<keyword evidence="3" id="KW-1185">Reference proteome</keyword>